<dbReference type="InterPro" id="IPR014816">
    <property type="entry name" value="tRNA_MeTrfase_Gcd14"/>
</dbReference>
<dbReference type="EMBL" id="MU003694">
    <property type="protein sequence ID" value="KAF2814523.1"/>
    <property type="molecule type" value="Genomic_DNA"/>
</dbReference>
<dbReference type="RefSeq" id="XP_033581487.1">
    <property type="nucleotide sequence ID" value="XM_033722695.1"/>
</dbReference>
<dbReference type="AlphaFoldDB" id="A0A6A6Z1I1"/>
<keyword evidence="11" id="KW-1185">Reference proteome</keyword>
<dbReference type="GO" id="GO:0031515">
    <property type="term" value="C:tRNA (m1A) methyltransferase complex"/>
    <property type="evidence" value="ECO:0007669"/>
    <property type="project" value="InterPro"/>
</dbReference>
<dbReference type="PANTHER" id="PTHR12133:SF1">
    <property type="entry name" value="TRNA (ADENINE(58)-N(1))-METHYLTRANSFERASE, MITOCHONDRIAL"/>
    <property type="match status" value="1"/>
</dbReference>
<evidence type="ECO:0000313" key="12">
    <source>
        <dbReference type="RefSeq" id="XP_033581487.1"/>
    </source>
</evidence>
<evidence type="ECO:0000256" key="4">
    <source>
        <dbReference type="ARBA" id="ARBA00022679"/>
    </source>
</evidence>
<feature type="domain" description="tRNA (adenine(58)-N(1))-methyltransferase catalytic subunit TRM61 C-terminal" evidence="9">
    <location>
        <begin position="205"/>
        <end position="325"/>
    </location>
</feature>
<name>A0A6A6Z1I1_9PEZI</name>
<reference evidence="10 12" key="1">
    <citation type="journal article" date="2020" name="Stud. Mycol.">
        <title>101 Dothideomycetes genomes: a test case for predicting lifestyles and emergence of pathogens.</title>
        <authorList>
            <person name="Haridas S."/>
            <person name="Albert R."/>
            <person name="Binder M."/>
            <person name="Bloem J."/>
            <person name="Labutti K."/>
            <person name="Salamov A."/>
            <person name="Andreopoulos B."/>
            <person name="Baker S."/>
            <person name="Barry K."/>
            <person name="Bills G."/>
            <person name="Bluhm B."/>
            <person name="Cannon C."/>
            <person name="Castanera R."/>
            <person name="Culley D."/>
            <person name="Daum C."/>
            <person name="Ezra D."/>
            <person name="Gonzalez J."/>
            <person name="Henrissat B."/>
            <person name="Kuo A."/>
            <person name="Liang C."/>
            <person name="Lipzen A."/>
            <person name="Lutzoni F."/>
            <person name="Magnuson J."/>
            <person name="Mondo S."/>
            <person name="Nolan M."/>
            <person name="Ohm R."/>
            <person name="Pangilinan J."/>
            <person name="Park H.-J."/>
            <person name="Ramirez L."/>
            <person name="Alfaro M."/>
            <person name="Sun H."/>
            <person name="Tritt A."/>
            <person name="Yoshinaga Y."/>
            <person name="Zwiers L.-H."/>
            <person name="Turgeon B."/>
            <person name="Goodwin S."/>
            <person name="Spatafora J."/>
            <person name="Crous P."/>
            <person name="Grigoriev I."/>
        </authorList>
    </citation>
    <scope>NUCLEOTIDE SEQUENCE</scope>
    <source>
        <strain evidence="10 12">CBS 304.34</strain>
    </source>
</reference>
<keyword evidence="5" id="KW-0949">S-adenosyl-L-methionine</keyword>
<dbReference type="GO" id="GO:0030488">
    <property type="term" value="P:tRNA methylation"/>
    <property type="evidence" value="ECO:0007669"/>
    <property type="project" value="InterPro"/>
</dbReference>
<dbReference type="EC" id="2.1.1.220" evidence="1"/>
<proteinExistence type="predicted"/>
<dbReference type="SUPFAM" id="SSF53335">
    <property type="entry name" value="S-adenosyl-L-methionine-dependent methyltransferases"/>
    <property type="match status" value="1"/>
</dbReference>
<dbReference type="Proteomes" id="UP000504636">
    <property type="component" value="Unplaced"/>
</dbReference>
<dbReference type="Pfam" id="PF08704">
    <property type="entry name" value="GCD14"/>
    <property type="match status" value="1"/>
</dbReference>
<keyword evidence="4" id="KW-0808">Transferase</keyword>
<dbReference type="GO" id="GO:0160107">
    <property type="term" value="F:tRNA (adenine(58)-N1)-methyltransferase activity"/>
    <property type="evidence" value="ECO:0007669"/>
    <property type="project" value="UniProtKB-EC"/>
</dbReference>
<protein>
    <recommendedName>
        <fullName evidence="2">tRNA (adenine(58)-N(1))-methyltransferase catalytic subunit TRM61</fullName>
        <ecNumber evidence="1">2.1.1.220</ecNumber>
    </recommendedName>
    <alternativeName>
        <fullName evidence="7">tRNA(m1A58)-methyltransferase subunit TRM61</fullName>
    </alternativeName>
</protein>
<dbReference type="InterPro" id="IPR049470">
    <property type="entry name" value="TRM61_C"/>
</dbReference>
<evidence type="ECO:0000256" key="2">
    <source>
        <dbReference type="ARBA" id="ARBA00015963"/>
    </source>
</evidence>
<evidence type="ECO:0000256" key="3">
    <source>
        <dbReference type="ARBA" id="ARBA00022603"/>
    </source>
</evidence>
<dbReference type="PROSITE" id="PS51620">
    <property type="entry name" value="SAM_TRM61"/>
    <property type="match status" value="1"/>
</dbReference>
<evidence type="ECO:0000256" key="7">
    <source>
        <dbReference type="ARBA" id="ARBA00033309"/>
    </source>
</evidence>
<keyword evidence="6" id="KW-0819">tRNA processing</keyword>
<dbReference type="GeneID" id="54463588"/>
<feature type="compositionally biased region" description="Acidic residues" evidence="8">
    <location>
        <begin position="299"/>
        <end position="309"/>
    </location>
</feature>
<evidence type="ECO:0000256" key="8">
    <source>
        <dbReference type="SAM" id="MobiDB-lite"/>
    </source>
</evidence>
<reference evidence="12" key="3">
    <citation type="submission" date="2025-04" db="UniProtKB">
        <authorList>
            <consortium name="RefSeq"/>
        </authorList>
    </citation>
    <scope>IDENTIFICATION</scope>
    <source>
        <strain evidence="12">CBS 304.34</strain>
    </source>
</reference>
<evidence type="ECO:0000259" key="9">
    <source>
        <dbReference type="Pfam" id="PF08704"/>
    </source>
</evidence>
<dbReference type="Gene3D" id="3.40.50.150">
    <property type="entry name" value="Vaccinia Virus protein VP39"/>
    <property type="match status" value="1"/>
</dbReference>
<feature type="compositionally biased region" description="Basic and acidic residues" evidence="8">
    <location>
        <begin position="313"/>
        <end position="326"/>
    </location>
</feature>
<sequence length="360" mass="39518">MSTNTGRGEVPHSNIIGKRFRDIVLAKTGHEFRVYEPTLAEYVRLTPRVVTPIYPGDANIIVSLLDIHVSPPSESDADTSPLEILEAGTGHGALTLHLSRAIHAANPALPKLQSTSPDHGEVEDSAREDESVVELNNISLEAWKQQRRAVIHTLDISKEFQSHARKIVRNFRKGIYAGNIDFHVGNVSAWVASEMEARNITEPFLSHIFLDLPSADSHLANVAPALHVDGILAVFNPSITQIAECVESIRTQKLPYVLDQVVELGATATMRQWDVRSVRPRSVFKKASSSQASQSSGETSDETSQDEAVEGQASRDGEVEDNLAKQKSDYAMVCRPKVGERVVGGGFLGLWRRMRSSGEE</sequence>
<accession>A0A6A6Z1I1</accession>
<evidence type="ECO:0000256" key="6">
    <source>
        <dbReference type="ARBA" id="ARBA00022694"/>
    </source>
</evidence>
<feature type="compositionally biased region" description="Low complexity" evidence="8">
    <location>
        <begin position="285"/>
        <end position="296"/>
    </location>
</feature>
<evidence type="ECO:0000313" key="10">
    <source>
        <dbReference type="EMBL" id="KAF2814523.1"/>
    </source>
</evidence>
<dbReference type="OrthoDB" id="5585464at2759"/>
<evidence type="ECO:0000313" key="11">
    <source>
        <dbReference type="Proteomes" id="UP000504636"/>
    </source>
</evidence>
<evidence type="ECO:0000256" key="5">
    <source>
        <dbReference type="ARBA" id="ARBA00022691"/>
    </source>
</evidence>
<reference evidence="12" key="2">
    <citation type="submission" date="2020-04" db="EMBL/GenBank/DDBJ databases">
        <authorList>
            <consortium name="NCBI Genome Project"/>
        </authorList>
    </citation>
    <scope>NUCLEOTIDE SEQUENCE</scope>
    <source>
        <strain evidence="12">CBS 304.34</strain>
    </source>
</reference>
<dbReference type="PANTHER" id="PTHR12133">
    <property type="entry name" value="TRNA (ADENINE(58)-N(1))-METHYLTRANSFERASE"/>
    <property type="match status" value="1"/>
</dbReference>
<dbReference type="InterPro" id="IPR029063">
    <property type="entry name" value="SAM-dependent_MTases_sf"/>
</dbReference>
<dbReference type="GO" id="GO:0005739">
    <property type="term" value="C:mitochondrion"/>
    <property type="evidence" value="ECO:0007669"/>
    <property type="project" value="TreeGrafter"/>
</dbReference>
<keyword evidence="3" id="KW-0489">Methyltransferase</keyword>
<evidence type="ECO:0000256" key="1">
    <source>
        <dbReference type="ARBA" id="ARBA00012796"/>
    </source>
</evidence>
<organism evidence="10">
    <name type="scientific">Mytilinidion resinicola</name>
    <dbReference type="NCBI Taxonomy" id="574789"/>
    <lineage>
        <taxon>Eukaryota</taxon>
        <taxon>Fungi</taxon>
        <taxon>Dikarya</taxon>
        <taxon>Ascomycota</taxon>
        <taxon>Pezizomycotina</taxon>
        <taxon>Dothideomycetes</taxon>
        <taxon>Pleosporomycetidae</taxon>
        <taxon>Mytilinidiales</taxon>
        <taxon>Mytilinidiaceae</taxon>
        <taxon>Mytilinidion</taxon>
    </lineage>
</organism>
<gene>
    <name evidence="10 12" type="ORF">BDZ99DRAFT_485228</name>
</gene>
<feature type="region of interest" description="Disordered" evidence="8">
    <location>
        <begin position="284"/>
        <end position="326"/>
    </location>
</feature>